<evidence type="ECO:0000313" key="15">
    <source>
        <dbReference type="EMBL" id="KAF5781536.1"/>
    </source>
</evidence>
<proteinExistence type="predicted"/>
<feature type="domain" description="EF-hand" evidence="14">
    <location>
        <begin position="67"/>
        <end position="102"/>
    </location>
</feature>
<dbReference type="GO" id="GO:0005524">
    <property type="term" value="F:ATP binding"/>
    <property type="evidence" value="ECO:0007669"/>
    <property type="project" value="UniProtKB-KW"/>
</dbReference>
<evidence type="ECO:0000313" key="16">
    <source>
        <dbReference type="Proteomes" id="UP000215914"/>
    </source>
</evidence>
<evidence type="ECO:0000259" key="14">
    <source>
        <dbReference type="PROSITE" id="PS50222"/>
    </source>
</evidence>
<dbReference type="Proteomes" id="UP000215914">
    <property type="component" value="Unassembled WGS sequence"/>
</dbReference>
<keyword evidence="6" id="KW-0677">Repeat</keyword>
<evidence type="ECO:0000256" key="13">
    <source>
        <dbReference type="SAM" id="MobiDB-lite"/>
    </source>
</evidence>
<dbReference type="GO" id="GO:0005509">
    <property type="term" value="F:calcium ion binding"/>
    <property type="evidence" value="ECO:0007669"/>
    <property type="project" value="InterPro"/>
</dbReference>
<gene>
    <name evidence="15" type="ORF">HanXRQr2_Chr11g0484831</name>
</gene>
<feature type="domain" description="EF-hand" evidence="14">
    <location>
        <begin position="289"/>
        <end position="324"/>
    </location>
</feature>
<keyword evidence="7" id="KW-0547">Nucleotide-binding</keyword>
<dbReference type="GO" id="GO:0019902">
    <property type="term" value="F:phosphatase binding"/>
    <property type="evidence" value="ECO:0000318"/>
    <property type="project" value="GO_Central"/>
</dbReference>
<evidence type="ECO:0000256" key="9">
    <source>
        <dbReference type="ARBA" id="ARBA00022837"/>
    </source>
</evidence>
<comment type="catalytic activity">
    <reaction evidence="11">
        <text>L-threonyl-[protein] + ATP = O-phospho-L-threonyl-[protein] + ADP + H(+)</text>
        <dbReference type="Rhea" id="RHEA:46608"/>
        <dbReference type="Rhea" id="RHEA-COMP:11060"/>
        <dbReference type="Rhea" id="RHEA-COMP:11605"/>
        <dbReference type="ChEBI" id="CHEBI:15378"/>
        <dbReference type="ChEBI" id="CHEBI:30013"/>
        <dbReference type="ChEBI" id="CHEBI:30616"/>
        <dbReference type="ChEBI" id="CHEBI:61977"/>
        <dbReference type="ChEBI" id="CHEBI:456216"/>
        <dbReference type="EC" id="2.7.11.1"/>
    </reaction>
</comment>
<protein>
    <recommendedName>
        <fullName evidence="1">non-specific serine/threonine protein kinase</fullName>
        <ecNumber evidence="1">2.7.11.1</ecNumber>
    </recommendedName>
</protein>
<evidence type="ECO:0000256" key="12">
    <source>
        <dbReference type="ARBA" id="ARBA00048679"/>
    </source>
</evidence>
<keyword evidence="5" id="KW-0479">Metal-binding</keyword>
<dbReference type="EC" id="2.7.11.1" evidence="1"/>
<dbReference type="Gene3D" id="1.10.238.10">
    <property type="entry name" value="EF-hand"/>
    <property type="match status" value="2"/>
</dbReference>
<feature type="domain" description="EF-hand" evidence="14">
    <location>
        <begin position="325"/>
        <end position="360"/>
    </location>
</feature>
<keyword evidence="10" id="KW-0067">ATP-binding</keyword>
<dbReference type="AlphaFoldDB" id="A0A9K3MZK4"/>
<keyword evidence="2 15" id="KW-0723">Serine/threonine-protein kinase</keyword>
<evidence type="ECO:0000256" key="7">
    <source>
        <dbReference type="ARBA" id="ARBA00022741"/>
    </source>
</evidence>
<dbReference type="EMBL" id="MNCJ02000326">
    <property type="protein sequence ID" value="KAF5781536.1"/>
    <property type="molecule type" value="Genomic_DNA"/>
</dbReference>
<feature type="region of interest" description="Disordered" evidence="13">
    <location>
        <begin position="1"/>
        <end position="33"/>
    </location>
</feature>
<dbReference type="Gramene" id="mRNA:HanXRQr2_Chr11g0484831">
    <property type="protein sequence ID" value="mRNA:HanXRQr2_Chr11g0484831"/>
    <property type="gene ID" value="HanXRQr2_Chr11g0484831"/>
</dbReference>
<evidence type="ECO:0000256" key="5">
    <source>
        <dbReference type="ARBA" id="ARBA00022723"/>
    </source>
</evidence>
<dbReference type="Pfam" id="PF13499">
    <property type="entry name" value="EF-hand_7"/>
    <property type="match status" value="4"/>
</dbReference>
<evidence type="ECO:0000256" key="2">
    <source>
        <dbReference type="ARBA" id="ARBA00022527"/>
    </source>
</evidence>
<dbReference type="InterPro" id="IPR002048">
    <property type="entry name" value="EF_hand_dom"/>
</dbReference>
<keyword evidence="3" id="KW-0597">Phosphoprotein</keyword>
<dbReference type="PROSITE" id="PS00018">
    <property type="entry name" value="EF_HAND_1"/>
    <property type="match status" value="6"/>
</dbReference>
<dbReference type="InterPro" id="IPR018247">
    <property type="entry name" value="EF_Hand_1_Ca_BS"/>
</dbReference>
<feature type="domain" description="EF-hand" evidence="14">
    <location>
        <begin position="365"/>
        <end position="395"/>
    </location>
</feature>
<evidence type="ECO:0000256" key="8">
    <source>
        <dbReference type="ARBA" id="ARBA00022777"/>
    </source>
</evidence>
<evidence type="ECO:0000256" key="11">
    <source>
        <dbReference type="ARBA" id="ARBA00047899"/>
    </source>
</evidence>
<evidence type="ECO:0000256" key="6">
    <source>
        <dbReference type="ARBA" id="ARBA00022737"/>
    </source>
</evidence>
<evidence type="ECO:0000256" key="10">
    <source>
        <dbReference type="ARBA" id="ARBA00022840"/>
    </source>
</evidence>
<feature type="domain" description="EF-hand" evidence="14">
    <location>
        <begin position="253"/>
        <end position="288"/>
    </location>
</feature>
<dbReference type="CDD" id="cd00051">
    <property type="entry name" value="EFh"/>
    <property type="match status" value="2"/>
</dbReference>
<comment type="caution">
    <text evidence="15">The sequence shown here is derived from an EMBL/GenBank/DDBJ whole genome shotgun (WGS) entry which is preliminary data.</text>
</comment>
<dbReference type="GO" id="GO:0005955">
    <property type="term" value="C:calcineurin complex"/>
    <property type="evidence" value="ECO:0000318"/>
    <property type="project" value="GO_Central"/>
</dbReference>
<dbReference type="InterPro" id="IPR011992">
    <property type="entry name" value="EF-hand-dom_pair"/>
</dbReference>
<organism evidence="15 16">
    <name type="scientific">Helianthus annuus</name>
    <name type="common">Common sunflower</name>
    <dbReference type="NCBI Taxonomy" id="4232"/>
    <lineage>
        <taxon>Eukaryota</taxon>
        <taxon>Viridiplantae</taxon>
        <taxon>Streptophyta</taxon>
        <taxon>Embryophyta</taxon>
        <taxon>Tracheophyta</taxon>
        <taxon>Spermatophyta</taxon>
        <taxon>Magnoliopsida</taxon>
        <taxon>eudicotyledons</taxon>
        <taxon>Gunneridae</taxon>
        <taxon>Pentapetalae</taxon>
        <taxon>asterids</taxon>
        <taxon>campanulids</taxon>
        <taxon>Asterales</taxon>
        <taxon>Asteraceae</taxon>
        <taxon>Asteroideae</taxon>
        <taxon>Heliantheae alliance</taxon>
        <taxon>Heliantheae</taxon>
        <taxon>Helianthus</taxon>
    </lineage>
</organism>
<keyword evidence="16" id="KW-1185">Reference proteome</keyword>
<reference evidence="15" key="2">
    <citation type="submission" date="2020-06" db="EMBL/GenBank/DDBJ databases">
        <title>Helianthus annuus Genome sequencing and assembly Release 2.</title>
        <authorList>
            <person name="Gouzy J."/>
            <person name="Langlade N."/>
            <person name="Munos S."/>
        </authorList>
    </citation>
    <scope>NUCLEOTIDE SEQUENCE</scope>
    <source>
        <tissue evidence="15">Leaves</tissue>
    </source>
</reference>
<reference evidence="15" key="1">
    <citation type="journal article" date="2017" name="Nature">
        <title>The sunflower genome provides insights into oil metabolism, flowering and Asterid evolution.</title>
        <authorList>
            <person name="Badouin H."/>
            <person name="Gouzy J."/>
            <person name="Grassa C.J."/>
            <person name="Murat F."/>
            <person name="Staton S.E."/>
            <person name="Cottret L."/>
            <person name="Lelandais-Briere C."/>
            <person name="Owens G.L."/>
            <person name="Carrere S."/>
            <person name="Mayjonade B."/>
            <person name="Legrand L."/>
            <person name="Gill N."/>
            <person name="Kane N.C."/>
            <person name="Bowers J.E."/>
            <person name="Hubner S."/>
            <person name="Bellec A."/>
            <person name="Berard A."/>
            <person name="Berges H."/>
            <person name="Blanchet N."/>
            <person name="Boniface M.C."/>
            <person name="Brunel D."/>
            <person name="Catrice O."/>
            <person name="Chaidir N."/>
            <person name="Claudel C."/>
            <person name="Donnadieu C."/>
            <person name="Faraut T."/>
            <person name="Fievet G."/>
            <person name="Helmstetter N."/>
            <person name="King M."/>
            <person name="Knapp S.J."/>
            <person name="Lai Z."/>
            <person name="Le Paslier M.C."/>
            <person name="Lippi Y."/>
            <person name="Lorenzon L."/>
            <person name="Mandel J.R."/>
            <person name="Marage G."/>
            <person name="Marchand G."/>
            <person name="Marquand E."/>
            <person name="Bret-Mestries E."/>
            <person name="Morien E."/>
            <person name="Nambeesan S."/>
            <person name="Nguyen T."/>
            <person name="Pegot-Espagnet P."/>
            <person name="Pouilly N."/>
            <person name="Raftis F."/>
            <person name="Sallet E."/>
            <person name="Schiex T."/>
            <person name="Thomas J."/>
            <person name="Vandecasteele C."/>
            <person name="Vares D."/>
            <person name="Vear F."/>
            <person name="Vautrin S."/>
            <person name="Crespi M."/>
            <person name="Mangin B."/>
            <person name="Burke J.M."/>
            <person name="Salse J."/>
            <person name="Munos S."/>
            <person name="Vincourt P."/>
            <person name="Rieseberg L.H."/>
            <person name="Langlade N.B."/>
        </authorList>
    </citation>
    <scope>NUCLEOTIDE SEQUENCE</scope>
    <source>
        <tissue evidence="15">Leaves</tissue>
    </source>
</reference>
<evidence type="ECO:0000256" key="4">
    <source>
        <dbReference type="ARBA" id="ARBA00022679"/>
    </source>
</evidence>
<dbReference type="FunFam" id="1.10.238.10:FF:000015">
    <property type="entry name" value="Calcium-dependent protein kinase 1"/>
    <property type="match status" value="2"/>
</dbReference>
<dbReference type="GO" id="GO:0004674">
    <property type="term" value="F:protein serine/threonine kinase activity"/>
    <property type="evidence" value="ECO:0007669"/>
    <property type="project" value="UniProtKB-KW"/>
</dbReference>
<evidence type="ECO:0000256" key="1">
    <source>
        <dbReference type="ARBA" id="ARBA00012513"/>
    </source>
</evidence>
<dbReference type="PANTHER" id="PTHR45942">
    <property type="entry name" value="PROTEIN PHOSPATASE 3 REGULATORY SUBUNIT B ALPHA ISOFORM TYPE 1"/>
    <property type="match status" value="1"/>
</dbReference>
<keyword evidence="8 15" id="KW-0418">Kinase</keyword>
<accession>A0A9K3MZK4</accession>
<feature type="domain" description="EF-hand" evidence="14">
    <location>
        <begin position="139"/>
        <end position="174"/>
    </location>
</feature>
<sequence length="399" mass="44927">MGLCCSKSKSEEDTNPHALRTKTKPEHPRASVKPIDSAVWSRMKQFGGMNKLMKLALKVIAENLSAEEIQELRSMFRNIDTDNNGIIKYEELKTALAPWGSKLIEAEAKQLMEAADVDENGSIDYIEFVTATMPRHTFVRDGHLYKAFRHFDTDNSGFITRDELETAMKNYGMGDEATIKDIITEVDTDNDGKINYEEFCAMMRSETQPGTEHPGASDKPIDSAVWSRMKQFGAMNKLKKLALKVIAENLSAEEIQGLRSLFTTIDTDNNGTIKYEELKTALAPWGSKLIEAEAKQLMEAADVDENGSIDYIEFVTATMPRHTFVKDGHLYKAFQHFDTDNSGFITRDELETAMKNYGMGDEAPIKDIITEVDTDNDGKINYEEFCMMMRSGTRPGKVL</sequence>
<keyword evidence="4 15" id="KW-0808">Transferase</keyword>
<feature type="domain" description="EF-hand" evidence="14">
    <location>
        <begin position="175"/>
        <end position="209"/>
    </location>
</feature>
<dbReference type="GO" id="GO:0097720">
    <property type="term" value="P:calcineurin-mediated signaling"/>
    <property type="evidence" value="ECO:0000318"/>
    <property type="project" value="GO_Central"/>
</dbReference>
<dbReference type="PROSITE" id="PS50222">
    <property type="entry name" value="EF_HAND_2"/>
    <property type="match status" value="8"/>
</dbReference>
<dbReference type="GO" id="GO:0008597">
    <property type="term" value="F:calcium-dependent protein serine/threonine phosphatase regulator activity"/>
    <property type="evidence" value="ECO:0000318"/>
    <property type="project" value="GO_Central"/>
</dbReference>
<feature type="domain" description="EF-hand" evidence="14">
    <location>
        <begin position="103"/>
        <end position="138"/>
    </location>
</feature>
<evidence type="ECO:0000256" key="3">
    <source>
        <dbReference type="ARBA" id="ARBA00022553"/>
    </source>
</evidence>
<dbReference type="SUPFAM" id="SSF47473">
    <property type="entry name" value="EF-hand"/>
    <property type="match status" value="2"/>
</dbReference>
<keyword evidence="9" id="KW-0106">Calcium</keyword>
<comment type="catalytic activity">
    <reaction evidence="12">
        <text>L-seryl-[protein] + ATP = O-phospho-L-seryl-[protein] + ADP + H(+)</text>
        <dbReference type="Rhea" id="RHEA:17989"/>
        <dbReference type="Rhea" id="RHEA-COMP:9863"/>
        <dbReference type="Rhea" id="RHEA-COMP:11604"/>
        <dbReference type="ChEBI" id="CHEBI:15378"/>
        <dbReference type="ChEBI" id="CHEBI:29999"/>
        <dbReference type="ChEBI" id="CHEBI:30616"/>
        <dbReference type="ChEBI" id="CHEBI:83421"/>
        <dbReference type="ChEBI" id="CHEBI:456216"/>
        <dbReference type="EC" id="2.7.11.1"/>
    </reaction>
</comment>
<dbReference type="SMART" id="SM00054">
    <property type="entry name" value="EFh"/>
    <property type="match status" value="8"/>
</dbReference>
<name>A0A9K3MZK4_HELAN</name>